<feature type="non-terminal residue" evidence="1">
    <location>
        <position position="116"/>
    </location>
</feature>
<protein>
    <submittedName>
        <fullName evidence="1">Uncharacterized protein</fullName>
    </submittedName>
</protein>
<sequence length="116" mass="14300">MFIYLENLDVSEDIEKDFFLIPQPRYFKFKNFKKSKITDQSKLFTDLEEDYSFIIKQFQEKLEYFGLKKEIEVHYVHDVNRFPKIESFLENNKKLFPDKLYQKILNEQNYTDQGYI</sequence>
<dbReference type="AlphaFoldDB" id="X1K1E2"/>
<evidence type="ECO:0000313" key="1">
    <source>
        <dbReference type="EMBL" id="GAH75913.1"/>
    </source>
</evidence>
<name>X1K1E2_9ZZZZ</name>
<reference evidence="1" key="1">
    <citation type="journal article" date="2014" name="Front. Microbiol.">
        <title>High frequency of phylogenetically diverse reductive dehalogenase-homologous genes in deep subseafloor sedimentary metagenomes.</title>
        <authorList>
            <person name="Kawai M."/>
            <person name="Futagami T."/>
            <person name="Toyoda A."/>
            <person name="Takaki Y."/>
            <person name="Nishi S."/>
            <person name="Hori S."/>
            <person name="Arai W."/>
            <person name="Tsubouchi T."/>
            <person name="Morono Y."/>
            <person name="Uchiyama I."/>
            <person name="Ito T."/>
            <person name="Fujiyama A."/>
            <person name="Inagaki F."/>
            <person name="Takami H."/>
        </authorList>
    </citation>
    <scope>NUCLEOTIDE SEQUENCE</scope>
    <source>
        <strain evidence="1">Expedition CK06-06</strain>
    </source>
</reference>
<gene>
    <name evidence="1" type="ORF">S03H2_44305</name>
</gene>
<organism evidence="1">
    <name type="scientific">marine sediment metagenome</name>
    <dbReference type="NCBI Taxonomy" id="412755"/>
    <lineage>
        <taxon>unclassified sequences</taxon>
        <taxon>metagenomes</taxon>
        <taxon>ecological metagenomes</taxon>
    </lineage>
</organism>
<comment type="caution">
    <text evidence="1">The sequence shown here is derived from an EMBL/GenBank/DDBJ whole genome shotgun (WGS) entry which is preliminary data.</text>
</comment>
<accession>X1K1E2</accession>
<proteinExistence type="predicted"/>
<dbReference type="EMBL" id="BARU01027697">
    <property type="protein sequence ID" value="GAH75913.1"/>
    <property type="molecule type" value="Genomic_DNA"/>
</dbReference>